<evidence type="ECO:0000313" key="1">
    <source>
        <dbReference type="EMBL" id="RCS56739.1"/>
    </source>
</evidence>
<sequence>MQISLGGRGVAKGDAFAVEVGSILGVSHEWAKATGNGNAKQGDAGVLPNLELPLPALGIGQFAQAG</sequence>
<organism evidence="1 2">
    <name type="scientific">Parvibium lacunae</name>
    <dbReference type="NCBI Taxonomy" id="1888893"/>
    <lineage>
        <taxon>Bacteria</taxon>
        <taxon>Pseudomonadati</taxon>
        <taxon>Pseudomonadota</taxon>
        <taxon>Betaproteobacteria</taxon>
        <taxon>Burkholderiales</taxon>
        <taxon>Alcaligenaceae</taxon>
        <taxon>Parvibium</taxon>
    </lineage>
</organism>
<proteinExistence type="predicted"/>
<evidence type="ECO:0000313" key="2">
    <source>
        <dbReference type="Proteomes" id="UP000252357"/>
    </source>
</evidence>
<keyword evidence="2" id="KW-1185">Reference proteome</keyword>
<comment type="caution">
    <text evidence="1">The sequence shown here is derived from an EMBL/GenBank/DDBJ whole genome shotgun (WGS) entry which is preliminary data.</text>
</comment>
<dbReference type="Proteomes" id="UP000252357">
    <property type="component" value="Unassembled WGS sequence"/>
</dbReference>
<dbReference type="EMBL" id="QPGB01000005">
    <property type="protein sequence ID" value="RCS56739.1"/>
    <property type="molecule type" value="Genomic_DNA"/>
</dbReference>
<dbReference type="AlphaFoldDB" id="A0A368L0W4"/>
<gene>
    <name evidence="1" type="ORF">DU000_10330</name>
</gene>
<protein>
    <submittedName>
        <fullName evidence="1">Uncharacterized protein</fullName>
    </submittedName>
</protein>
<reference evidence="1 2" key="1">
    <citation type="journal article" date="2018" name="Int. J. Syst. Evol. Microbiol.">
        <title>Parvibium lacunae gen. nov., sp. nov., a new member of the family Alcaligenaceae isolated from a freshwater pond.</title>
        <authorList>
            <person name="Chen W.M."/>
            <person name="Xie P.B."/>
            <person name="Hsu M.Y."/>
            <person name="Sheu S.Y."/>
        </authorList>
    </citation>
    <scope>NUCLEOTIDE SEQUENCE [LARGE SCALE GENOMIC DNA]</scope>
    <source>
        <strain evidence="1 2">KMB9</strain>
    </source>
</reference>
<accession>A0A368L0W4</accession>
<name>A0A368L0W4_9BURK</name>